<dbReference type="PANTHER" id="PTHR12128">
    <property type="entry name" value="DIHYDRODIPICOLINATE SYNTHASE"/>
    <property type="match status" value="1"/>
</dbReference>
<dbReference type="Proteomes" id="UP000532010">
    <property type="component" value="Unassembled WGS sequence"/>
</dbReference>
<dbReference type="GO" id="GO:0008840">
    <property type="term" value="F:4-hydroxy-tetrahydrodipicolinate synthase activity"/>
    <property type="evidence" value="ECO:0007669"/>
    <property type="project" value="UniProtKB-EC"/>
</dbReference>
<comment type="caution">
    <text evidence="7">The sequence shown here is derived from an EMBL/GenBank/DDBJ whole genome shotgun (WGS) entry which is preliminary data.</text>
</comment>
<name>A0A7W4YYM7_9HYPH</name>
<evidence type="ECO:0000256" key="1">
    <source>
        <dbReference type="ARBA" id="ARBA00007592"/>
    </source>
</evidence>
<evidence type="ECO:0000256" key="5">
    <source>
        <dbReference type="PIRSR" id="PIRSR001365-1"/>
    </source>
</evidence>
<dbReference type="RefSeq" id="WP_183452560.1">
    <property type="nucleotide sequence ID" value="NZ_JACHWB010000005.1"/>
</dbReference>
<feature type="active site" description="Proton donor/acceptor" evidence="5">
    <location>
        <position position="139"/>
    </location>
</feature>
<protein>
    <submittedName>
        <fullName evidence="7">4-hydroxy-tetrahydrodipicolinate synthase</fullName>
        <ecNumber evidence="7">4.3.3.7</ecNumber>
    </submittedName>
</protein>
<dbReference type="InterPro" id="IPR002220">
    <property type="entry name" value="DapA-like"/>
</dbReference>
<evidence type="ECO:0000313" key="8">
    <source>
        <dbReference type="Proteomes" id="UP000532010"/>
    </source>
</evidence>
<evidence type="ECO:0000256" key="6">
    <source>
        <dbReference type="PIRSR" id="PIRSR001365-2"/>
    </source>
</evidence>
<keyword evidence="8" id="KW-1185">Reference proteome</keyword>
<accession>A0A7W4YYM7</accession>
<dbReference type="PROSITE" id="PS00665">
    <property type="entry name" value="DHDPS_1"/>
    <property type="match status" value="1"/>
</dbReference>
<dbReference type="EC" id="4.3.3.7" evidence="7"/>
<dbReference type="InterPro" id="IPR013785">
    <property type="entry name" value="Aldolase_TIM"/>
</dbReference>
<dbReference type="InterPro" id="IPR020624">
    <property type="entry name" value="Schiff_base-form_aldolases_CS"/>
</dbReference>
<dbReference type="PIRSF" id="PIRSF001365">
    <property type="entry name" value="DHDPS"/>
    <property type="match status" value="1"/>
</dbReference>
<dbReference type="Gene3D" id="3.20.20.70">
    <property type="entry name" value="Aldolase class I"/>
    <property type="match status" value="1"/>
</dbReference>
<feature type="binding site" evidence="6">
    <location>
        <position position="207"/>
    </location>
    <ligand>
        <name>pyruvate</name>
        <dbReference type="ChEBI" id="CHEBI:15361"/>
    </ligand>
</feature>
<evidence type="ECO:0000256" key="2">
    <source>
        <dbReference type="ARBA" id="ARBA00023239"/>
    </source>
</evidence>
<dbReference type="PANTHER" id="PTHR12128:SF66">
    <property type="entry name" value="4-HYDROXY-2-OXOGLUTARATE ALDOLASE, MITOCHONDRIAL"/>
    <property type="match status" value="1"/>
</dbReference>
<sequence length="298" mass="31760">MTTPSELHGVIVPVVSPFDESGTIDMGAFVEQIDWMLAQEVDGLVVGGSTGEGFALEPDELLLLTRRAVDVAAGRIPVLASIIADSTRSAASRATMLRGLPIAALQVAPPHYIFPPSEDGFVDFYRAVAEAAGIPLVIYNVIPWAKVSPKLALRIMQAVPQVIAVKQSDRDMDAFADLTRSVGPKRVFGALDGSLKSCYDFGIAGSIAAIACAVPKENVRLWRAVGEGRTAEALALQARLSDFWAALTGPNLPARVKAAQRLQGLKVSWPRPPMEAASQADVDTLSRALRDLQETSFG</sequence>
<feature type="active site" description="Schiff-base intermediate with substrate" evidence="5">
    <location>
        <position position="166"/>
    </location>
</feature>
<proteinExistence type="inferred from homology"/>
<dbReference type="SUPFAM" id="SSF51569">
    <property type="entry name" value="Aldolase"/>
    <property type="match status" value="1"/>
</dbReference>
<dbReference type="PRINTS" id="PR00146">
    <property type="entry name" value="DHPICSNTHASE"/>
</dbReference>
<dbReference type="EMBL" id="JACHWB010000005">
    <property type="protein sequence ID" value="MBB3020494.1"/>
    <property type="molecule type" value="Genomic_DNA"/>
</dbReference>
<dbReference type="CDD" id="cd00408">
    <property type="entry name" value="DHDPS-like"/>
    <property type="match status" value="1"/>
</dbReference>
<keyword evidence="2 4" id="KW-0456">Lyase</keyword>
<dbReference type="Pfam" id="PF00701">
    <property type="entry name" value="DHDPS"/>
    <property type="match status" value="1"/>
</dbReference>
<gene>
    <name evidence="7" type="ORF">FHR70_003580</name>
</gene>
<organism evidence="7 8">
    <name type="scientific">Microvirga lupini</name>
    <dbReference type="NCBI Taxonomy" id="420324"/>
    <lineage>
        <taxon>Bacteria</taxon>
        <taxon>Pseudomonadati</taxon>
        <taxon>Pseudomonadota</taxon>
        <taxon>Alphaproteobacteria</taxon>
        <taxon>Hyphomicrobiales</taxon>
        <taxon>Methylobacteriaceae</taxon>
        <taxon>Microvirga</taxon>
    </lineage>
</organism>
<evidence type="ECO:0000313" key="7">
    <source>
        <dbReference type="EMBL" id="MBB3020494.1"/>
    </source>
</evidence>
<feature type="binding site" evidence="6">
    <location>
        <position position="50"/>
    </location>
    <ligand>
        <name>pyruvate</name>
        <dbReference type="ChEBI" id="CHEBI:15361"/>
    </ligand>
</feature>
<dbReference type="AlphaFoldDB" id="A0A7W4YYM7"/>
<dbReference type="SMART" id="SM01130">
    <property type="entry name" value="DHDPS"/>
    <property type="match status" value="1"/>
</dbReference>
<comment type="similarity">
    <text evidence="1 4">Belongs to the DapA family.</text>
</comment>
<evidence type="ECO:0000256" key="4">
    <source>
        <dbReference type="PIRNR" id="PIRNR001365"/>
    </source>
</evidence>
<evidence type="ECO:0000256" key="3">
    <source>
        <dbReference type="ARBA" id="ARBA00023270"/>
    </source>
</evidence>
<keyword evidence="3" id="KW-0704">Schiff base</keyword>
<reference evidence="7 8" key="1">
    <citation type="submission" date="2020-08" db="EMBL/GenBank/DDBJ databases">
        <title>The Agave Microbiome: Exploring the role of microbial communities in plant adaptations to desert environments.</title>
        <authorList>
            <person name="Partida-Martinez L.P."/>
        </authorList>
    </citation>
    <scope>NUCLEOTIDE SEQUENCE [LARGE SCALE GENOMIC DNA]</scope>
    <source>
        <strain evidence="7 8">AT3.9</strain>
    </source>
</reference>